<gene>
    <name evidence="8" type="ORF">ACHAXA_009021</name>
</gene>
<sequence>MTSLRSFMARASVLTMVVLRTCHGFYVPGVRPYEFAPGEEVPMKVNALTSIHTQIPKDYYRLPFCRPSGGPKMASENLGEFLTGNKIQNSAYSINMLREVYCQVLCQVTLTKVEAHTLATHIKYGYHNNWIIDNMPSASVAMVANGMRQTHYAGGFPIGFYKEETKEAFVYNHVNIMLEYHNPEGKEGHRVVGFKVEPMSIAHRYSGGYTWDGESSEGFSKPLEQCISNVHMKVESINAPQQLVGPSATIIYTYDVTWMYSETAWASRWDVYLSEDHMVPAQVHWYSITNSIMVVLFLSVLVVSILVRNLRKDIAGYNALAALTDEEKEEEAEESGWKLIHADVFRPPSTFPMMFCVMVGSGSQIGLCAFFTIGLAAVGFLSPARRGSLMTAILVFYMLCGSLAGYVSSRLYKSFRGRQWQLCTLLTGTAFPGLCFITFLFFNTILAFFRSTASVPFLDLVIVAAMWCCISVPLVFLGAYFGYKEETIAFPTITSTIGRAIPEPASVVISPILSICLGGLIPFAAAYVELFFIMTSLWMDQFYYVFGFTLAVYLLLIITSAEISVLLTYYQLCAENHRWWWFSFLTAGGTSIYTYAYSIYWFRSLEASKMLITYMLYFGYMFLICTAIFLVTGSVGMLTSFWFIRKIFSSIKVD</sequence>
<dbReference type="Pfam" id="PF02990">
    <property type="entry name" value="EMP70"/>
    <property type="match status" value="1"/>
</dbReference>
<evidence type="ECO:0000256" key="3">
    <source>
        <dbReference type="ARBA" id="ARBA00022692"/>
    </source>
</evidence>
<keyword evidence="3 7" id="KW-0812">Transmembrane</keyword>
<feature type="transmembrane region" description="Helical" evidence="7">
    <location>
        <begin position="504"/>
        <end position="530"/>
    </location>
</feature>
<feature type="transmembrane region" description="Helical" evidence="7">
    <location>
        <begin position="285"/>
        <end position="307"/>
    </location>
</feature>
<feature type="transmembrane region" description="Helical" evidence="7">
    <location>
        <begin position="355"/>
        <end position="381"/>
    </location>
</feature>
<evidence type="ECO:0000313" key="8">
    <source>
        <dbReference type="EMBL" id="KAL3811073.1"/>
    </source>
</evidence>
<accession>A0ABD3RDU8</accession>
<feature type="transmembrane region" description="Helical" evidence="7">
    <location>
        <begin position="461"/>
        <end position="483"/>
    </location>
</feature>
<feature type="transmembrane region" description="Helical" evidence="7">
    <location>
        <begin position="542"/>
        <end position="567"/>
    </location>
</feature>
<dbReference type="GO" id="GO:0016020">
    <property type="term" value="C:membrane"/>
    <property type="evidence" value="ECO:0007669"/>
    <property type="project" value="UniProtKB-SubCell"/>
</dbReference>
<organism evidence="8 9">
    <name type="scientific">Cyclostephanos tholiformis</name>
    <dbReference type="NCBI Taxonomy" id="382380"/>
    <lineage>
        <taxon>Eukaryota</taxon>
        <taxon>Sar</taxon>
        <taxon>Stramenopiles</taxon>
        <taxon>Ochrophyta</taxon>
        <taxon>Bacillariophyta</taxon>
        <taxon>Coscinodiscophyceae</taxon>
        <taxon>Thalassiosirophycidae</taxon>
        <taxon>Stephanodiscales</taxon>
        <taxon>Stephanodiscaceae</taxon>
        <taxon>Cyclostephanos</taxon>
    </lineage>
</organism>
<protein>
    <recommendedName>
        <fullName evidence="7">Transmembrane 9 superfamily member</fullName>
    </recommendedName>
</protein>
<feature type="transmembrane region" description="Helical" evidence="7">
    <location>
        <begin position="387"/>
        <end position="408"/>
    </location>
</feature>
<dbReference type="SUPFAM" id="SSF103473">
    <property type="entry name" value="MFS general substrate transporter"/>
    <property type="match status" value="1"/>
</dbReference>
<feature type="chain" id="PRO_5044534389" description="Transmembrane 9 superfamily member" evidence="7">
    <location>
        <begin position="25"/>
        <end position="654"/>
    </location>
</feature>
<feature type="transmembrane region" description="Helical" evidence="7">
    <location>
        <begin position="614"/>
        <end position="644"/>
    </location>
</feature>
<reference evidence="8 9" key="1">
    <citation type="submission" date="2024-10" db="EMBL/GenBank/DDBJ databases">
        <title>Updated reference genomes for cyclostephanoid diatoms.</title>
        <authorList>
            <person name="Roberts W.R."/>
            <person name="Alverson A.J."/>
        </authorList>
    </citation>
    <scope>NUCLEOTIDE SEQUENCE [LARGE SCALE GENOMIC DNA]</scope>
    <source>
        <strain evidence="8 9">AJA228-03</strain>
    </source>
</reference>
<dbReference type="PANTHER" id="PTHR10766">
    <property type="entry name" value="TRANSMEMBRANE 9 SUPERFAMILY PROTEIN"/>
    <property type="match status" value="1"/>
</dbReference>
<evidence type="ECO:0000256" key="6">
    <source>
        <dbReference type="ARBA" id="ARBA00023136"/>
    </source>
</evidence>
<dbReference type="InterPro" id="IPR036259">
    <property type="entry name" value="MFS_trans_sf"/>
</dbReference>
<evidence type="ECO:0000256" key="1">
    <source>
        <dbReference type="ARBA" id="ARBA00004141"/>
    </source>
</evidence>
<dbReference type="EMBL" id="JALLPB020000283">
    <property type="protein sequence ID" value="KAL3811073.1"/>
    <property type="molecule type" value="Genomic_DNA"/>
</dbReference>
<dbReference type="GO" id="GO:0005737">
    <property type="term" value="C:cytoplasm"/>
    <property type="evidence" value="ECO:0007669"/>
    <property type="project" value="UniProtKB-ARBA"/>
</dbReference>
<dbReference type="PANTHER" id="PTHR10766:SF111">
    <property type="entry name" value="TRANSMEMBRANE 9 SUPERFAMILY MEMBER 2"/>
    <property type="match status" value="1"/>
</dbReference>
<feature type="signal peptide" evidence="7">
    <location>
        <begin position="1"/>
        <end position="24"/>
    </location>
</feature>
<keyword evidence="4 7" id="KW-0732">Signal</keyword>
<keyword evidence="6 7" id="KW-0472">Membrane</keyword>
<keyword evidence="9" id="KW-1185">Reference proteome</keyword>
<keyword evidence="5 7" id="KW-1133">Transmembrane helix</keyword>
<proteinExistence type="inferred from homology"/>
<comment type="similarity">
    <text evidence="2 7">Belongs to the nonaspanin (TM9SF) (TC 9.A.2) family.</text>
</comment>
<comment type="subcellular location">
    <subcellularLocation>
        <location evidence="1">Membrane</location>
        <topology evidence="1">Multi-pass membrane protein</topology>
    </subcellularLocation>
</comment>
<evidence type="ECO:0000256" key="7">
    <source>
        <dbReference type="RuleBase" id="RU363079"/>
    </source>
</evidence>
<evidence type="ECO:0000256" key="2">
    <source>
        <dbReference type="ARBA" id="ARBA00005227"/>
    </source>
</evidence>
<dbReference type="AlphaFoldDB" id="A0ABD3RDU8"/>
<dbReference type="InterPro" id="IPR004240">
    <property type="entry name" value="EMP70"/>
</dbReference>
<evidence type="ECO:0000256" key="4">
    <source>
        <dbReference type="ARBA" id="ARBA00022729"/>
    </source>
</evidence>
<feature type="transmembrane region" description="Helical" evidence="7">
    <location>
        <begin position="579"/>
        <end position="602"/>
    </location>
</feature>
<evidence type="ECO:0000256" key="5">
    <source>
        <dbReference type="ARBA" id="ARBA00022989"/>
    </source>
</evidence>
<dbReference type="Proteomes" id="UP001530377">
    <property type="component" value="Unassembled WGS sequence"/>
</dbReference>
<name>A0ABD3RDU8_9STRA</name>
<comment type="caution">
    <text evidence="8">The sequence shown here is derived from an EMBL/GenBank/DDBJ whole genome shotgun (WGS) entry which is preliminary data.</text>
</comment>
<evidence type="ECO:0000313" key="9">
    <source>
        <dbReference type="Proteomes" id="UP001530377"/>
    </source>
</evidence>
<feature type="transmembrane region" description="Helical" evidence="7">
    <location>
        <begin position="420"/>
        <end position="449"/>
    </location>
</feature>